<dbReference type="Proteomes" id="UP001501410">
    <property type="component" value="Unassembled WGS sequence"/>
</dbReference>
<protein>
    <submittedName>
        <fullName evidence="2">Uncharacterized protein</fullName>
    </submittedName>
</protein>
<gene>
    <name evidence="2" type="ORF">GCM10023092_27790</name>
</gene>
<accession>A0ABP8MZR0</accession>
<dbReference type="RefSeq" id="WP_344828467.1">
    <property type="nucleotide sequence ID" value="NZ_BAABEZ010000024.1"/>
</dbReference>
<evidence type="ECO:0000256" key="1">
    <source>
        <dbReference type="SAM" id="MobiDB-lite"/>
    </source>
</evidence>
<feature type="compositionally biased region" description="Basic and acidic residues" evidence="1">
    <location>
        <begin position="42"/>
        <end position="58"/>
    </location>
</feature>
<feature type="region of interest" description="Disordered" evidence="1">
    <location>
        <begin position="1"/>
        <end position="153"/>
    </location>
</feature>
<dbReference type="EMBL" id="BAABEZ010000024">
    <property type="protein sequence ID" value="GAA4458835.1"/>
    <property type="molecule type" value="Genomic_DNA"/>
</dbReference>
<evidence type="ECO:0000313" key="3">
    <source>
        <dbReference type="Proteomes" id="UP001501410"/>
    </source>
</evidence>
<feature type="compositionally biased region" description="Basic and acidic residues" evidence="1">
    <location>
        <begin position="80"/>
        <end position="90"/>
    </location>
</feature>
<reference evidence="3" key="1">
    <citation type="journal article" date="2019" name="Int. J. Syst. Evol. Microbiol.">
        <title>The Global Catalogue of Microorganisms (GCM) 10K type strain sequencing project: providing services to taxonomists for standard genome sequencing and annotation.</title>
        <authorList>
            <consortium name="The Broad Institute Genomics Platform"/>
            <consortium name="The Broad Institute Genome Sequencing Center for Infectious Disease"/>
            <person name="Wu L."/>
            <person name="Ma J."/>
        </authorList>
    </citation>
    <scope>NUCLEOTIDE SEQUENCE [LARGE SCALE GENOMIC DNA]</scope>
    <source>
        <strain evidence="3">JCM 31921</strain>
    </source>
</reference>
<feature type="compositionally biased region" description="Acidic residues" evidence="1">
    <location>
        <begin position="121"/>
        <end position="135"/>
    </location>
</feature>
<keyword evidence="3" id="KW-1185">Reference proteome</keyword>
<organism evidence="2 3">
    <name type="scientific">Rurimicrobium arvi</name>
    <dbReference type="NCBI Taxonomy" id="2049916"/>
    <lineage>
        <taxon>Bacteria</taxon>
        <taxon>Pseudomonadati</taxon>
        <taxon>Bacteroidota</taxon>
        <taxon>Chitinophagia</taxon>
        <taxon>Chitinophagales</taxon>
        <taxon>Chitinophagaceae</taxon>
        <taxon>Rurimicrobium</taxon>
    </lineage>
</organism>
<proteinExistence type="predicted"/>
<feature type="compositionally biased region" description="Basic and acidic residues" evidence="1">
    <location>
        <begin position="1"/>
        <end position="18"/>
    </location>
</feature>
<sequence>MKQEQHKQQDDQQQEKNEQFPGYPHYPASEDITNPANGMEHIPLEPKGGSEHKAKNSDDTQDNVSGRERKDLSDAFQNRDYTRPDAERPGLDQTDEDGDPLNEASGSYARQGADLDVPGNEADESGAEGAEDEENNYYSLGGDNHENLEEDNA</sequence>
<name>A0ABP8MZR0_9BACT</name>
<evidence type="ECO:0000313" key="2">
    <source>
        <dbReference type="EMBL" id="GAA4458835.1"/>
    </source>
</evidence>
<comment type="caution">
    <text evidence="2">The sequence shown here is derived from an EMBL/GenBank/DDBJ whole genome shotgun (WGS) entry which is preliminary data.</text>
</comment>